<organism evidence="1 2">
    <name type="scientific">Dipteronia sinensis</name>
    <dbReference type="NCBI Taxonomy" id="43782"/>
    <lineage>
        <taxon>Eukaryota</taxon>
        <taxon>Viridiplantae</taxon>
        <taxon>Streptophyta</taxon>
        <taxon>Embryophyta</taxon>
        <taxon>Tracheophyta</taxon>
        <taxon>Spermatophyta</taxon>
        <taxon>Magnoliopsida</taxon>
        <taxon>eudicotyledons</taxon>
        <taxon>Gunneridae</taxon>
        <taxon>Pentapetalae</taxon>
        <taxon>rosids</taxon>
        <taxon>malvids</taxon>
        <taxon>Sapindales</taxon>
        <taxon>Sapindaceae</taxon>
        <taxon>Hippocastanoideae</taxon>
        <taxon>Acereae</taxon>
        <taxon>Dipteronia</taxon>
    </lineage>
</organism>
<name>A0AAE0E6H0_9ROSI</name>
<dbReference type="PANTHER" id="PTHR33527:SF18">
    <property type="entry name" value="F13O11.17 PROTEIN"/>
    <property type="match status" value="1"/>
</dbReference>
<keyword evidence="2" id="KW-1185">Reference proteome</keyword>
<proteinExistence type="predicted"/>
<gene>
    <name evidence="1" type="ORF">Dsin_016931</name>
</gene>
<evidence type="ECO:0000313" key="2">
    <source>
        <dbReference type="Proteomes" id="UP001281410"/>
    </source>
</evidence>
<reference evidence="1" key="1">
    <citation type="journal article" date="2023" name="Plant J.">
        <title>Genome sequences and population genomics provide insights into the demographic history, inbreeding, and mutation load of two 'living fossil' tree species of Dipteronia.</title>
        <authorList>
            <person name="Feng Y."/>
            <person name="Comes H.P."/>
            <person name="Chen J."/>
            <person name="Zhu S."/>
            <person name="Lu R."/>
            <person name="Zhang X."/>
            <person name="Li P."/>
            <person name="Qiu J."/>
            <person name="Olsen K.M."/>
            <person name="Qiu Y."/>
        </authorList>
    </citation>
    <scope>NUCLEOTIDE SEQUENCE</scope>
    <source>
        <strain evidence="1">NBL</strain>
    </source>
</reference>
<dbReference type="AlphaFoldDB" id="A0AAE0E6H0"/>
<protein>
    <recommendedName>
        <fullName evidence="3">RRM domain-containing protein</fullName>
    </recommendedName>
</protein>
<evidence type="ECO:0008006" key="3">
    <source>
        <dbReference type="Google" id="ProtNLM"/>
    </source>
</evidence>
<sequence length="294" mass="34063">MAPMISSNDLNSYYKIDRDIFSRLVTIFMRDPAESILVIALWLWLEQKGYPNIISKMISWPRFFLEILFNEAVSALNFLETNQPPSSPEEGGMNFTSQVMERDISLQLFHEKRLDAIDGIKKVLNSVCAKIFTDILVNHLKVMLISEAEIRFNQQIQVIGFPHKLFGNIEIVWKGFTDYAISAEELPWSFPVPENDTFSDEENDRTLFLTFSRGFPVKETEVREVFSGLFRRDSVVDVHIQENVSGNNAHALFARLVFRSATTVDGILNGRIITRFHFRGRHFWGRKYVRSRSD</sequence>
<dbReference type="EMBL" id="JANJYJ010000005">
    <property type="protein sequence ID" value="KAK3212225.1"/>
    <property type="molecule type" value="Genomic_DNA"/>
</dbReference>
<dbReference type="Proteomes" id="UP001281410">
    <property type="component" value="Unassembled WGS sequence"/>
</dbReference>
<dbReference type="PANTHER" id="PTHR33527">
    <property type="entry name" value="OS07G0274300 PROTEIN"/>
    <property type="match status" value="1"/>
</dbReference>
<accession>A0AAE0E6H0</accession>
<comment type="caution">
    <text evidence="1">The sequence shown here is derived from an EMBL/GenBank/DDBJ whole genome shotgun (WGS) entry which is preliminary data.</text>
</comment>
<evidence type="ECO:0000313" key="1">
    <source>
        <dbReference type="EMBL" id="KAK3212225.1"/>
    </source>
</evidence>